<name>A0A1B7I535_9ENTR</name>
<organism evidence="1 2">
    <name type="scientific">Buttiauxella gaviniae ATCC 51604</name>
    <dbReference type="NCBI Taxonomy" id="1354253"/>
    <lineage>
        <taxon>Bacteria</taxon>
        <taxon>Pseudomonadati</taxon>
        <taxon>Pseudomonadota</taxon>
        <taxon>Gammaproteobacteria</taxon>
        <taxon>Enterobacterales</taxon>
        <taxon>Enterobacteriaceae</taxon>
        <taxon>Buttiauxella</taxon>
    </lineage>
</organism>
<dbReference type="Proteomes" id="UP000078504">
    <property type="component" value="Unassembled WGS sequence"/>
</dbReference>
<protein>
    <recommendedName>
        <fullName evidence="3">HD family hydrolase</fullName>
    </recommendedName>
</protein>
<proteinExistence type="predicted"/>
<reference evidence="1 2" key="1">
    <citation type="submission" date="2016-04" db="EMBL/GenBank/DDBJ databases">
        <title>ATOL: Assembling a taxonomically balanced genome-scale reconstruction of the evolutionary history of the Enterobacteriaceae.</title>
        <authorList>
            <person name="Plunkett G.III."/>
            <person name="Neeno-Eckwall E.C."/>
            <person name="Glasner J.D."/>
            <person name="Perna N.T."/>
        </authorList>
    </citation>
    <scope>NUCLEOTIDE SEQUENCE [LARGE SCALE GENOMIC DNA]</scope>
    <source>
        <strain evidence="1 2">ATCC 51604</strain>
    </source>
</reference>
<gene>
    <name evidence="1" type="ORF">M977_00444</name>
</gene>
<dbReference type="Gene3D" id="1.10.3210.10">
    <property type="entry name" value="Hypothetical protein af1432"/>
    <property type="match status" value="1"/>
</dbReference>
<dbReference type="RefSeq" id="WP_064511911.1">
    <property type="nucleotide sequence ID" value="NZ_LXEP01000004.1"/>
</dbReference>
<dbReference type="PATRIC" id="fig|1354253.4.peg.455"/>
<comment type="caution">
    <text evidence="1">The sequence shown here is derived from an EMBL/GenBank/DDBJ whole genome shotgun (WGS) entry which is preliminary data.</text>
</comment>
<evidence type="ECO:0000313" key="1">
    <source>
        <dbReference type="EMBL" id="OAT23535.1"/>
    </source>
</evidence>
<accession>A0A1B7I535</accession>
<sequence>MSFIQTLSGKHFHYTNATVDDIEIEDIATALSHICRFAGHLPEFYSVAQHSVLCSQLVPPEFAFEALMHDAAEAYCQDIPAPLKALLPDYQRIETFVDGLIRFKYELPLTQSAIVKYADLTMLATERRDLDIDDGTKWPVLEGIPTSDMIQIVPLRPGQAFGLFMTRFNELMELRTCTSI</sequence>
<evidence type="ECO:0008006" key="3">
    <source>
        <dbReference type="Google" id="ProtNLM"/>
    </source>
</evidence>
<evidence type="ECO:0000313" key="2">
    <source>
        <dbReference type="Proteomes" id="UP000078504"/>
    </source>
</evidence>
<dbReference type="AlphaFoldDB" id="A0A1B7I535"/>
<dbReference type="EMBL" id="LXEP01000004">
    <property type="protein sequence ID" value="OAT23535.1"/>
    <property type="molecule type" value="Genomic_DNA"/>
</dbReference>
<dbReference type="SUPFAM" id="SSF109604">
    <property type="entry name" value="HD-domain/PDEase-like"/>
    <property type="match status" value="1"/>
</dbReference>